<dbReference type="Proteomes" id="UP001143910">
    <property type="component" value="Unassembled WGS sequence"/>
</dbReference>
<evidence type="ECO:0000313" key="1">
    <source>
        <dbReference type="EMBL" id="KAJ2977495.1"/>
    </source>
</evidence>
<organism evidence="1 2">
    <name type="scientific">Zarea fungicola</name>
    <dbReference type="NCBI Taxonomy" id="93591"/>
    <lineage>
        <taxon>Eukaryota</taxon>
        <taxon>Fungi</taxon>
        <taxon>Dikarya</taxon>
        <taxon>Ascomycota</taxon>
        <taxon>Pezizomycotina</taxon>
        <taxon>Sordariomycetes</taxon>
        <taxon>Hypocreomycetidae</taxon>
        <taxon>Hypocreales</taxon>
        <taxon>Cordycipitaceae</taxon>
        <taxon>Zarea</taxon>
    </lineage>
</organism>
<evidence type="ECO:0000313" key="2">
    <source>
        <dbReference type="Proteomes" id="UP001143910"/>
    </source>
</evidence>
<name>A0ACC1NDV1_9HYPO</name>
<dbReference type="EMBL" id="JANJQO010000466">
    <property type="protein sequence ID" value="KAJ2977495.1"/>
    <property type="molecule type" value="Genomic_DNA"/>
</dbReference>
<sequence>MELQQTPSNAWTTEAINGGSTLRLSECKIKYNVTSKVWKDGKMIAHASREWKYIPTAEAAPPIPITDFPGEYQLSARTFATNVRRLKIYGLLSIQIEEPRPVLITPAEMTSGAQVVIPTKLCIRNSEEPDIIGCKCELSLESYTYCSTICQGATLPRLHKLPLLTMAERSKRTLEACGVSTLLWRRMSDKRGPYWVANIDVTVVLQKRDLPIPTFSVGFVSARHILVIVVKPLNKMGHGAAPPFNLRAPLQIAYGPSVHDFAENLGSVSHQRNHLVYSSIEDTHCQQDFKPPMYTSNSYAH</sequence>
<protein>
    <submittedName>
        <fullName evidence="1">Uncharacterized protein</fullName>
    </submittedName>
</protein>
<proteinExistence type="predicted"/>
<accession>A0ACC1NDV1</accession>
<comment type="caution">
    <text evidence="1">The sequence shown here is derived from an EMBL/GenBank/DDBJ whole genome shotgun (WGS) entry which is preliminary data.</text>
</comment>
<keyword evidence="2" id="KW-1185">Reference proteome</keyword>
<reference evidence="1" key="1">
    <citation type="submission" date="2022-08" db="EMBL/GenBank/DDBJ databases">
        <title>Genome Sequence of Lecanicillium fungicola.</title>
        <authorList>
            <person name="Buettner E."/>
        </authorList>
    </citation>
    <scope>NUCLEOTIDE SEQUENCE</scope>
    <source>
        <strain evidence="1">Babe33</strain>
    </source>
</reference>
<gene>
    <name evidence="1" type="ORF">NQ176_g4339</name>
</gene>